<dbReference type="SUPFAM" id="SSF51004">
    <property type="entry name" value="C-terminal (heme d1) domain of cytochrome cd1-nitrite reductase"/>
    <property type="match status" value="1"/>
</dbReference>
<comment type="caution">
    <text evidence="2">The sequence shown here is derived from an EMBL/GenBank/DDBJ whole genome shotgun (WGS) entry which is preliminary data.</text>
</comment>
<dbReference type="GO" id="GO:0005829">
    <property type="term" value="C:cytosol"/>
    <property type="evidence" value="ECO:0007669"/>
    <property type="project" value="TreeGrafter"/>
</dbReference>
<gene>
    <name evidence="2" type="ORF">NDR86_30465</name>
</gene>
<evidence type="ECO:0000313" key="2">
    <source>
        <dbReference type="EMBL" id="MCM6777818.1"/>
    </source>
</evidence>
<dbReference type="PANTHER" id="PTHR30344">
    <property type="entry name" value="6-PHOSPHOGLUCONOLACTONASE-RELATED"/>
    <property type="match status" value="1"/>
</dbReference>
<dbReference type="InterPro" id="IPR006311">
    <property type="entry name" value="TAT_signal"/>
</dbReference>
<protein>
    <submittedName>
        <fullName evidence="2">Lactonase family protein</fullName>
    </submittedName>
</protein>
<dbReference type="Proteomes" id="UP001139157">
    <property type="component" value="Unassembled WGS sequence"/>
</dbReference>
<dbReference type="Gene3D" id="2.130.10.10">
    <property type="entry name" value="YVTN repeat-like/Quinoprotein amine dehydrogenase"/>
    <property type="match status" value="1"/>
</dbReference>
<proteinExistence type="inferred from homology"/>
<dbReference type="GO" id="GO:0017057">
    <property type="term" value="F:6-phosphogluconolactonase activity"/>
    <property type="evidence" value="ECO:0007669"/>
    <property type="project" value="TreeGrafter"/>
</dbReference>
<dbReference type="Pfam" id="PF10282">
    <property type="entry name" value="Lactonase"/>
    <property type="match status" value="1"/>
</dbReference>
<dbReference type="PROSITE" id="PS51318">
    <property type="entry name" value="TAT"/>
    <property type="match status" value="1"/>
</dbReference>
<name>A0A9X2IZW0_9NOCA</name>
<reference evidence="2" key="1">
    <citation type="submission" date="2022-06" db="EMBL/GenBank/DDBJ databases">
        <title>Novel species in genus nocardia.</title>
        <authorList>
            <person name="Li F."/>
        </authorList>
    </citation>
    <scope>NUCLEOTIDE SEQUENCE</scope>
    <source>
        <strain evidence="2">CDC141</strain>
    </source>
</reference>
<sequence length="377" mass="38901">MASGGLDRRQFLVTLGTVAAVGVTTATTQPATARAAAGTRAYLGCYTSDGAGGRGIAAATVDSATGRLVVDEVVEVADPSFLAISPDGGRLYAVNEGSGPGSVTAVDLRSSRVLNSVAVQGNGPTHLCVAPDGRAVLTANYGSGSVSVVALSGDGRLGGVTDVVRHSGTGPDPERQEGPHAHQVLFDPSGRWFLAVDLGADAIYVYRLAEGKLNQRARVAMTPGSGPRHLRFHPDGQRVYVANELGSTVTVCRWRADTGELVAGQSIPADMRGGGPRNYPSAPVVSRDGRFLYLANRGRDAIATFAILGDMLIPLASTPCGGVFPRDLTLDPSGRRLYAANQKSNAVTWLTIDPITGLPQGVAGALEIGTPTTVLFA</sequence>
<dbReference type="PANTHER" id="PTHR30344:SF1">
    <property type="entry name" value="6-PHOSPHOGLUCONOLACTONASE"/>
    <property type="match status" value="1"/>
</dbReference>
<dbReference type="InterPro" id="IPR011048">
    <property type="entry name" value="Haem_d1_sf"/>
</dbReference>
<dbReference type="InterPro" id="IPR015943">
    <property type="entry name" value="WD40/YVTN_repeat-like_dom_sf"/>
</dbReference>
<dbReference type="AlphaFoldDB" id="A0A9X2IZW0"/>
<accession>A0A9X2IZW0</accession>
<evidence type="ECO:0000256" key="1">
    <source>
        <dbReference type="ARBA" id="ARBA00005564"/>
    </source>
</evidence>
<dbReference type="EMBL" id="JAMRXG010000017">
    <property type="protein sequence ID" value="MCM6777818.1"/>
    <property type="molecule type" value="Genomic_DNA"/>
</dbReference>
<keyword evidence="3" id="KW-1185">Reference proteome</keyword>
<comment type="similarity">
    <text evidence="1">Belongs to the cycloisomerase 2 family.</text>
</comment>
<dbReference type="RefSeq" id="WP_251917275.1">
    <property type="nucleotide sequence ID" value="NZ_JAMRXG010000017.1"/>
</dbReference>
<organism evidence="2 3">
    <name type="scientific">Nocardia pulmonis</name>
    <dbReference type="NCBI Taxonomy" id="2951408"/>
    <lineage>
        <taxon>Bacteria</taxon>
        <taxon>Bacillati</taxon>
        <taxon>Actinomycetota</taxon>
        <taxon>Actinomycetes</taxon>
        <taxon>Mycobacteriales</taxon>
        <taxon>Nocardiaceae</taxon>
        <taxon>Nocardia</taxon>
    </lineage>
</organism>
<dbReference type="InterPro" id="IPR050282">
    <property type="entry name" value="Cycloisomerase_2"/>
</dbReference>
<evidence type="ECO:0000313" key="3">
    <source>
        <dbReference type="Proteomes" id="UP001139157"/>
    </source>
</evidence>
<dbReference type="InterPro" id="IPR019405">
    <property type="entry name" value="Lactonase_7-beta_prop"/>
</dbReference>